<dbReference type="CDD" id="cd06822">
    <property type="entry name" value="PLPDE_III_YBL036c_euk"/>
    <property type="match status" value="1"/>
</dbReference>
<evidence type="ECO:0000256" key="2">
    <source>
        <dbReference type="HAMAP-Rule" id="MF_03225"/>
    </source>
</evidence>
<proteinExistence type="inferred from homology"/>
<dbReference type="PANTHER" id="PTHR10146">
    <property type="entry name" value="PROLINE SYNTHETASE CO-TRANSCRIBED BACTERIAL HOMOLOG PROTEIN"/>
    <property type="match status" value="1"/>
</dbReference>
<evidence type="ECO:0000313" key="7">
    <source>
        <dbReference type="Proteomes" id="UP000625711"/>
    </source>
</evidence>
<keyword evidence="1 2" id="KW-0663">Pyridoxal phosphate</keyword>
<comment type="function">
    <text evidence="2">Pyridoxal 5'-phosphate (PLP)-binding protein, which may be involved in intracellular homeostatic regulation of pyridoxal 5'-phosphate (PLP), the active form of vitamin B6.</text>
</comment>
<dbReference type="Gene3D" id="3.20.20.10">
    <property type="entry name" value="Alanine racemase"/>
    <property type="match status" value="1"/>
</dbReference>
<dbReference type="AlphaFoldDB" id="A0A834MCP9"/>
<feature type="domain" description="Alanine racemase N-terminal" evidence="5">
    <location>
        <begin position="34"/>
        <end position="244"/>
    </location>
</feature>
<evidence type="ECO:0000256" key="3">
    <source>
        <dbReference type="PIRSR" id="PIRSR004848-1"/>
    </source>
</evidence>
<organism evidence="6 7">
    <name type="scientific">Rhynchophorus ferrugineus</name>
    <name type="common">Red palm weevil</name>
    <name type="synonym">Curculio ferrugineus</name>
    <dbReference type="NCBI Taxonomy" id="354439"/>
    <lineage>
        <taxon>Eukaryota</taxon>
        <taxon>Metazoa</taxon>
        <taxon>Ecdysozoa</taxon>
        <taxon>Arthropoda</taxon>
        <taxon>Hexapoda</taxon>
        <taxon>Insecta</taxon>
        <taxon>Pterygota</taxon>
        <taxon>Neoptera</taxon>
        <taxon>Endopterygota</taxon>
        <taxon>Coleoptera</taxon>
        <taxon>Polyphaga</taxon>
        <taxon>Cucujiformia</taxon>
        <taxon>Curculionidae</taxon>
        <taxon>Dryophthorinae</taxon>
        <taxon>Rhynchophorus</taxon>
    </lineage>
</organism>
<comment type="cofactor">
    <cofactor evidence="3">
        <name>pyridoxal 5'-phosphate</name>
        <dbReference type="ChEBI" id="CHEBI:597326"/>
    </cofactor>
</comment>
<dbReference type="PROSITE" id="PS01211">
    <property type="entry name" value="UPF0001"/>
    <property type="match status" value="1"/>
</dbReference>
<dbReference type="InterPro" id="IPR001608">
    <property type="entry name" value="Ala_racemase_N"/>
</dbReference>
<dbReference type="Pfam" id="PF01168">
    <property type="entry name" value="Ala_racemase_N"/>
    <property type="match status" value="1"/>
</dbReference>
<dbReference type="GO" id="GO:0030170">
    <property type="term" value="F:pyridoxal phosphate binding"/>
    <property type="evidence" value="ECO:0007669"/>
    <property type="project" value="UniProtKB-UniRule"/>
</dbReference>
<sequence>MAESAIRENLKLVLERLEIACKKRSLDLQDVKPRLVAVSKIKPVESIIEAYNEGQRHFGENYVQELEEKAANKEILERCPDIRWHFIGHLQTNKISKVLAVRNLFMIETVDSQKLATNLNKNWPKFGALGSKLNIMVQVNTSGEDEKNGLPPSEVNSLVNYILTECPNLRFEGLMTIGMFGYDLSKGPNPDFLTLRKCKEDLCTELGLNKSEVQLSMGMSNDFEHAIELGSTNVRVGTTIFGERTKKH</sequence>
<comment type="similarity">
    <text evidence="2 4">Belongs to the pyridoxal phosphate-binding protein YggS/PROSC family.</text>
</comment>
<dbReference type="NCBIfam" id="TIGR00044">
    <property type="entry name" value="YggS family pyridoxal phosphate-dependent enzyme"/>
    <property type="match status" value="1"/>
</dbReference>
<name>A0A834MCP9_RHYFE</name>
<keyword evidence="7" id="KW-1185">Reference proteome</keyword>
<reference evidence="6" key="1">
    <citation type="submission" date="2020-08" db="EMBL/GenBank/DDBJ databases">
        <title>Genome sequencing and assembly of the red palm weevil Rhynchophorus ferrugineus.</title>
        <authorList>
            <person name="Dias G.B."/>
            <person name="Bergman C.M."/>
            <person name="Manee M."/>
        </authorList>
    </citation>
    <scope>NUCLEOTIDE SEQUENCE</scope>
    <source>
        <strain evidence="6">AA-2017</strain>
        <tissue evidence="6">Whole larva</tissue>
    </source>
</reference>
<dbReference type="InterPro" id="IPR011078">
    <property type="entry name" value="PyrdxlP_homeostasis"/>
</dbReference>
<dbReference type="SUPFAM" id="SSF51419">
    <property type="entry name" value="PLP-binding barrel"/>
    <property type="match status" value="1"/>
</dbReference>
<dbReference type="OrthoDB" id="10264196at2759"/>
<dbReference type="HAMAP" id="MF_02087">
    <property type="entry name" value="PLP_homeostasis"/>
    <property type="match status" value="1"/>
</dbReference>
<accession>A0A834MCP9</accession>
<feature type="modified residue" description="N6-(pyridoxal phosphate)lysine" evidence="2 3">
    <location>
        <position position="40"/>
    </location>
</feature>
<protein>
    <recommendedName>
        <fullName evidence="2">Pyridoxal phosphate homeostasis protein</fullName>
        <shortName evidence="2">PLP homeostasis protein</shortName>
    </recommendedName>
</protein>
<dbReference type="FunFam" id="3.20.20.10:FF:000007">
    <property type="entry name" value="Pyridoxal phosphate homeostasis protein"/>
    <property type="match status" value="1"/>
</dbReference>
<evidence type="ECO:0000259" key="5">
    <source>
        <dbReference type="Pfam" id="PF01168"/>
    </source>
</evidence>
<evidence type="ECO:0000313" key="6">
    <source>
        <dbReference type="EMBL" id="KAF7273194.1"/>
    </source>
</evidence>
<dbReference type="PIRSF" id="PIRSF004848">
    <property type="entry name" value="YBL036c_PLPDEIII"/>
    <property type="match status" value="1"/>
</dbReference>
<dbReference type="PANTHER" id="PTHR10146:SF14">
    <property type="entry name" value="PYRIDOXAL PHOSPHATE HOMEOSTASIS PROTEIN"/>
    <property type="match status" value="1"/>
</dbReference>
<evidence type="ECO:0000256" key="4">
    <source>
        <dbReference type="RuleBase" id="RU004514"/>
    </source>
</evidence>
<gene>
    <name evidence="6" type="ORF">GWI33_014085</name>
</gene>
<comment type="caution">
    <text evidence="6">The sequence shown here is derived from an EMBL/GenBank/DDBJ whole genome shotgun (WGS) entry which is preliminary data.</text>
</comment>
<evidence type="ECO:0000256" key="1">
    <source>
        <dbReference type="ARBA" id="ARBA00022898"/>
    </source>
</evidence>
<dbReference type="InterPro" id="IPR029066">
    <property type="entry name" value="PLP-binding_barrel"/>
</dbReference>
<dbReference type="EMBL" id="JAACXV010013539">
    <property type="protein sequence ID" value="KAF7273194.1"/>
    <property type="molecule type" value="Genomic_DNA"/>
</dbReference>
<dbReference type="Proteomes" id="UP000625711">
    <property type="component" value="Unassembled WGS sequence"/>
</dbReference>